<keyword evidence="1" id="KW-0812">Transmembrane</keyword>
<dbReference type="GO" id="GO:0005506">
    <property type="term" value="F:iron ion binding"/>
    <property type="evidence" value="ECO:0007669"/>
    <property type="project" value="InterPro"/>
</dbReference>
<dbReference type="GO" id="GO:0016491">
    <property type="term" value="F:oxidoreductase activity"/>
    <property type="evidence" value="ECO:0007669"/>
    <property type="project" value="InterPro"/>
</dbReference>
<feature type="transmembrane region" description="Helical" evidence="1">
    <location>
        <begin position="136"/>
        <end position="154"/>
    </location>
</feature>
<organism evidence="3 4">
    <name type="scientific">Sinobacterium caligoides</name>
    <dbReference type="NCBI Taxonomy" id="933926"/>
    <lineage>
        <taxon>Bacteria</taxon>
        <taxon>Pseudomonadati</taxon>
        <taxon>Pseudomonadota</taxon>
        <taxon>Gammaproteobacteria</taxon>
        <taxon>Cellvibrionales</taxon>
        <taxon>Spongiibacteraceae</taxon>
        <taxon>Sinobacterium</taxon>
    </lineage>
</organism>
<feature type="transmembrane region" description="Helical" evidence="1">
    <location>
        <begin position="12"/>
        <end position="31"/>
    </location>
</feature>
<name>A0A3N2E1E2_9GAMM</name>
<proteinExistence type="predicted"/>
<dbReference type="InterPro" id="IPR006694">
    <property type="entry name" value="Fatty_acid_hydroxylase"/>
</dbReference>
<comment type="caution">
    <text evidence="3">The sequence shown here is derived from an EMBL/GenBank/DDBJ whole genome shotgun (WGS) entry which is preliminary data.</text>
</comment>
<dbReference type="GO" id="GO:0008610">
    <property type="term" value="P:lipid biosynthetic process"/>
    <property type="evidence" value="ECO:0007669"/>
    <property type="project" value="InterPro"/>
</dbReference>
<dbReference type="Proteomes" id="UP000275394">
    <property type="component" value="Unassembled WGS sequence"/>
</dbReference>
<accession>A0A3N2E1E2</accession>
<dbReference type="Pfam" id="PF04116">
    <property type="entry name" value="FA_hydroxylase"/>
    <property type="match status" value="1"/>
</dbReference>
<feature type="transmembrane region" description="Helical" evidence="1">
    <location>
        <begin position="43"/>
        <end position="65"/>
    </location>
</feature>
<sequence length="281" mass="32325">MNPPAVDIEITLGVTVLTTFVLIYSAELFSGHIRRAQRPLRDAVFSLFGLIGQPMVSGVIVGGIAGHLAAQWFPSHSNSLQGISFWLLCPLLFVGMELAHYTIHRYAHEWRWLWKIHRTHHSGLDMNSGLLYRYNLFWIFLLPQPWVGAFASYSGCYESFAIAVFITYIINVLTHTAFRWDLYLRTKAPWSEPLWWVLERTITLPDTHHAHHSYGRNAHPNGNYAVSLFLFDVVFGTAKIPNTRQKLFGLPIARRLHWAEEIFWPVVRKPLLPKAEPPQQS</sequence>
<keyword evidence="1" id="KW-1133">Transmembrane helix</keyword>
<feature type="domain" description="Fatty acid hydroxylase" evidence="2">
    <location>
        <begin position="91"/>
        <end position="237"/>
    </location>
</feature>
<feature type="transmembrane region" description="Helical" evidence="1">
    <location>
        <begin position="85"/>
        <end position="103"/>
    </location>
</feature>
<dbReference type="OrthoDB" id="9770329at2"/>
<evidence type="ECO:0000313" key="3">
    <source>
        <dbReference type="EMBL" id="ROS05469.1"/>
    </source>
</evidence>
<keyword evidence="1" id="KW-0472">Membrane</keyword>
<dbReference type="RefSeq" id="WP_123711372.1">
    <property type="nucleotide sequence ID" value="NZ_RKHR01000003.1"/>
</dbReference>
<dbReference type="EMBL" id="RKHR01000003">
    <property type="protein sequence ID" value="ROS05469.1"/>
    <property type="molecule type" value="Genomic_DNA"/>
</dbReference>
<feature type="transmembrane region" description="Helical" evidence="1">
    <location>
        <begin position="160"/>
        <end position="178"/>
    </location>
</feature>
<protein>
    <submittedName>
        <fullName evidence="3">Sterol desaturase/sphingolipid hydroxylase (Fatty acid hydroxylase superfamily)</fullName>
    </submittedName>
</protein>
<evidence type="ECO:0000256" key="1">
    <source>
        <dbReference type="SAM" id="Phobius"/>
    </source>
</evidence>
<evidence type="ECO:0000313" key="4">
    <source>
        <dbReference type="Proteomes" id="UP000275394"/>
    </source>
</evidence>
<gene>
    <name evidence="3" type="ORF">EDC56_0999</name>
</gene>
<keyword evidence="4" id="KW-1185">Reference proteome</keyword>
<evidence type="ECO:0000259" key="2">
    <source>
        <dbReference type="Pfam" id="PF04116"/>
    </source>
</evidence>
<reference evidence="3 4" key="1">
    <citation type="submission" date="2018-11" db="EMBL/GenBank/DDBJ databases">
        <title>Genomic Encyclopedia of Type Strains, Phase IV (KMG-IV): sequencing the most valuable type-strain genomes for metagenomic binning, comparative biology and taxonomic classification.</title>
        <authorList>
            <person name="Goeker M."/>
        </authorList>
    </citation>
    <scope>NUCLEOTIDE SEQUENCE [LARGE SCALE GENOMIC DNA]</scope>
    <source>
        <strain evidence="3 4">DSM 100316</strain>
    </source>
</reference>
<dbReference type="AlphaFoldDB" id="A0A3N2E1E2"/>